<dbReference type="PANTHER" id="PTHR33693">
    <property type="entry name" value="TYPE-5 URACIL-DNA GLYCOSYLASE"/>
    <property type="match status" value="1"/>
</dbReference>
<keyword evidence="6" id="KW-0479">Metal-binding</keyword>
<organism evidence="13">
    <name type="scientific">hydrothermal vent metagenome</name>
    <dbReference type="NCBI Taxonomy" id="652676"/>
    <lineage>
        <taxon>unclassified sequences</taxon>
        <taxon>metagenomes</taxon>
        <taxon>ecological metagenomes</taxon>
    </lineage>
</organism>
<dbReference type="PANTHER" id="PTHR33693:SF1">
    <property type="entry name" value="TYPE-4 URACIL-DNA GLYCOSYLASE"/>
    <property type="match status" value="1"/>
</dbReference>
<dbReference type="SMART" id="SM00986">
    <property type="entry name" value="UDG"/>
    <property type="match status" value="1"/>
</dbReference>
<reference evidence="13" key="1">
    <citation type="submission" date="2015-10" db="EMBL/GenBank/DDBJ databases">
        <authorList>
            <person name="Gilbert D.G."/>
        </authorList>
    </citation>
    <scope>NUCLEOTIDE SEQUENCE</scope>
</reference>
<keyword evidence="7" id="KW-0227">DNA damage</keyword>
<evidence type="ECO:0000256" key="4">
    <source>
        <dbReference type="ARBA" id="ARBA00019403"/>
    </source>
</evidence>
<dbReference type="GO" id="GO:0051539">
    <property type="term" value="F:4 iron, 4 sulfur cluster binding"/>
    <property type="evidence" value="ECO:0007669"/>
    <property type="project" value="UniProtKB-KW"/>
</dbReference>
<keyword evidence="9" id="KW-0408">Iron</keyword>
<protein>
    <recommendedName>
        <fullName evidence="4">Type-4 uracil-DNA glycosylase</fullName>
        <ecNumber evidence="3">3.2.2.27</ecNumber>
    </recommendedName>
</protein>
<feature type="domain" description="Uracil-DNA glycosylase-like" evidence="12">
    <location>
        <begin position="99"/>
        <end position="251"/>
    </location>
</feature>
<dbReference type="Pfam" id="PF03167">
    <property type="entry name" value="UDG"/>
    <property type="match status" value="1"/>
</dbReference>
<evidence type="ECO:0000256" key="6">
    <source>
        <dbReference type="ARBA" id="ARBA00022723"/>
    </source>
</evidence>
<dbReference type="InterPro" id="IPR051536">
    <property type="entry name" value="UDG_Type-4/5"/>
</dbReference>
<dbReference type="EMBL" id="CZQD01000031">
    <property type="protein sequence ID" value="CUS56657.1"/>
    <property type="molecule type" value="Genomic_DNA"/>
</dbReference>
<keyword evidence="5" id="KW-0004">4Fe-4S</keyword>
<dbReference type="CDD" id="cd10030">
    <property type="entry name" value="UDG-F4_TTUDGA_SPO1dp_like"/>
    <property type="match status" value="1"/>
</dbReference>
<gene>
    <name evidence="13" type="ORF">MGWOODY_Hyp244</name>
</gene>
<dbReference type="EC" id="3.2.2.27" evidence="3"/>
<keyword evidence="8" id="KW-0378">Hydrolase</keyword>
<evidence type="ECO:0000256" key="1">
    <source>
        <dbReference type="ARBA" id="ARBA00001400"/>
    </source>
</evidence>
<sequence>MPTPASIDAIKALTEWWGDMGVEVDDAAVKAYLKVADSAAPPAAVAQDAPVRRPRRKKTDWVEEAKIAAAACDSVEALKAAIVAFEGSPLKSASENTVVYDGTPGASLMVIGEGPGAEEDRKGLPFVGKAGQLLDKMLAAIHRDRTENAFITNVNYWRPPANRNPEAEELAVCRPFVDRMVELVAPKVIIAAGGVPAKSLLDSADGIMRLRGTEHVFKTAGGFTAPLIPILHPAYLLRRPQDKSRAWRDLLLVEQRLGELGG</sequence>
<dbReference type="GO" id="GO:0004844">
    <property type="term" value="F:uracil DNA N-glycosylase activity"/>
    <property type="evidence" value="ECO:0007669"/>
    <property type="project" value="UniProtKB-EC"/>
</dbReference>
<evidence type="ECO:0000256" key="8">
    <source>
        <dbReference type="ARBA" id="ARBA00022801"/>
    </source>
</evidence>
<dbReference type="InterPro" id="IPR036895">
    <property type="entry name" value="Uracil-DNA_glycosylase-like_sf"/>
</dbReference>
<evidence type="ECO:0000256" key="11">
    <source>
        <dbReference type="ARBA" id="ARBA00023204"/>
    </source>
</evidence>
<proteinExistence type="inferred from homology"/>
<evidence type="ECO:0000313" key="13">
    <source>
        <dbReference type="EMBL" id="CUS56657.1"/>
    </source>
</evidence>
<evidence type="ECO:0000256" key="3">
    <source>
        <dbReference type="ARBA" id="ARBA00012030"/>
    </source>
</evidence>
<accession>A0A160U0P8</accession>
<dbReference type="GO" id="GO:0006281">
    <property type="term" value="P:DNA repair"/>
    <property type="evidence" value="ECO:0007669"/>
    <property type="project" value="UniProtKB-KW"/>
</dbReference>
<dbReference type="SUPFAM" id="SSF52141">
    <property type="entry name" value="Uracil-DNA glycosylase-like"/>
    <property type="match status" value="1"/>
</dbReference>
<evidence type="ECO:0000259" key="12">
    <source>
        <dbReference type="SMART" id="SM00986"/>
    </source>
</evidence>
<evidence type="ECO:0000256" key="10">
    <source>
        <dbReference type="ARBA" id="ARBA00023014"/>
    </source>
</evidence>
<comment type="similarity">
    <text evidence="2">Belongs to the uracil-DNA glycosylase (UDG) superfamily. Type 4 (UDGa) family.</text>
</comment>
<dbReference type="InterPro" id="IPR005122">
    <property type="entry name" value="Uracil-DNA_glycosylase-like"/>
</dbReference>
<evidence type="ECO:0000256" key="2">
    <source>
        <dbReference type="ARBA" id="ARBA00006521"/>
    </source>
</evidence>
<keyword evidence="11" id="KW-0234">DNA repair</keyword>
<dbReference type="Gene3D" id="3.40.470.10">
    <property type="entry name" value="Uracil-DNA glycosylase-like domain"/>
    <property type="match status" value="1"/>
</dbReference>
<name>A0A160U0P8_9ZZZZ</name>
<dbReference type="SMART" id="SM00987">
    <property type="entry name" value="UreE_C"/>
    <property type="match status" value="1"/>
</dbReference>
<dbReference type="AlphaFoldDB" id="A0A160U0P8"/>
<dbReference type="NCBIfam" id="TIGR00758">
    <property type="entry name" value="UDG_fam4"/>
    <property type="match status" value="1"/>
</dbReference>
<evidence type="ECO:0000256" key="7">
    <source>
        <dbReference type="ARBA" id="ARBA00022763"/>
    </source>
</evidence>
<comment type="catalytic activity">
    <reaction evidence="1">
        <text>Hydrolyzes single-stranded DNA or mismatched double-stranded DNA and polynucleotides, releasing free uracil.</text>
        <dbReference type="EC" id="3.2.2.27"/>
    </reaction>
</comment>
<evidence type="ECO:0000256" key="9">
    <source>
        <dbReference type="ARBA" id="ARBA00023004"/>
    </source>
</evidence>
<dbReference type="InterPro" id="IPR005273">
    <property type="entry name" value="Ura-DNA_glyco_family4"/>
</dbReference>
<keyword evidence="10" id="KW-0411">Iron-sulfur</keyword>
<evidence type="ECO:0000256" key="5">
    <source>
        <dbReference type="ARBA" id="ARBA00022485"/>
    </source>
</evidence>
<dbReference type="GO" id="GO:0046872">
    <property type="term" value="F:metal ion binding"/>
    <property type="evidence" value="ECO:0007669"/>
    <property type="project" value="UniProtKB-KW"/>
</dbReference>